<dbReference type="Gene3D" id="1.20.1540.10">
    <property type="entry name" value="Rhomboid-like"/>
    <property type="match status" value="1"/>
</dbReference>
<evidence type="ECO:0000256" key="4">
    <source>
        <dbReference type="ARBA" id="ARBA00022801"/>
    </source>
</evidence>
<evidence type="ECO:0000313" key="10">
    <source>
        <dbReference type="Proteomes" id="UP000295724"/>
    </source>
</evidence>
<keyword evidence="10" id="KW-1185">Reference proteome</keyword>
<feature type="transmembrane region" description="Helical" evidence="7">
    <location>
        <begin position="149"/>
        <end position="168"/>
    </location>
</feature>
<feature type="transmembrane region" description="Helical" evidence="7">
    <location>
        <begin position="58"/>
        <end position="75"/>
    </location>
</feature>
<dbReference type="InterPro" id="IPR022764">
    <property type="entry name" value="Peptidase_S54_rhomboid_dom"/>
</dbReference>
<keyword evidence="3 7" id="KW-0812">Transmembrane</keyword>
<feature type="transmembrane region" description="Helical" evidence="7">
    <location>
        <begin position="174"/>
        <end position="193"/>
    </location>
</feature>
<comment type="subcellular location">
    <subcellularLocation>
        <location evidence="1">Membrane</location>
        <topology evidence="1">Multi-pass membrane protein</topology>
    </subcellularLocation>
</comment>
<dbReference type="Proteomes" id="UP000295724">
    <property type="component" value="Unassembled WGS sequence"/>
</dbReference>
<evidence type="ECO:0000259" key="8">
    <source>
        <dbReference type="Pfam" id="PF01694"/>
    </source>
</evidence>
<accession>A0A4R6XQ76</accession>
<dbReference type="PANTHER" id="PTHR43731">
    <property type="entry name" value="RHOMBOID PROTEASE"/>
    <property type="match status" value="1"/>
</dbReference>
<evidence type="ECO:0000313" key="9">
    <source>
        <dbReference type="EMBL" id="TDR20559.1"/>
    </source>
</evidence>
<evidence type="ECO:0000256" key="1">
    <source>
        <dbReference type="ARBA" id="ARBA00004141"/>
    </source>
</evidence>
<feature type="transmembrane region" description="Helical" evidence="7">
    <location>
        <begin position="84"/>
        <end position="103"/>
    </location>
</feature>
<dbReference type="InterPro" id="IPR050925">
    <property type="entry name" value="Rhomboid_protease_S54"/>
</dbReference>
<dbReference type="GO" id="GO:0006508">
    <property type="term" value="P:proteolysis"/>
    <property type="evidence" value="ECO:0007669"/>
    <property type="project" value="UniProtKB-KW"/>
</dbReference>
<name>A0A4R6XQ76_9GAMM</name>
<evidence type="ECO:0000256" key="5">
    <source>
        <dbReference type="ARBA" id="ARBA00022989"/>
    </source>
</evidence>
<evidence type="ECO:0000256" key="7">
    <source>
        <dbReference type="SAM" id="Phobius"/>
    </source>
</evidence>
<keyword evidence="4" id="KW-0378">Hydrolase</keyword>
<evidence type="ECO:0000256" key="2">
    <source>
        <dbReference type="ARBA" id="ARBA00009045"/>
    </source>
</evidence>
<proteinExistence type="inferred from homology"/>
<reference evidence="9 10" key="1">
    <citation type="submission" date="2019-03" db="EMBL/GenBank/DDBJ databases">
        <title>Genomic Encyclopedia of Type Strains, Phase IV (KMG-IV): sequencing the most valuable type-strain genomes for metagenomic binning, comparative biology and taxonomic classification.</title>
        <authorList>
            <person name="Goeker M."/>
        </authorList>
    </citation>
    <scope>NUCLEOTIDE SEQUENCE [LARGE SCALE GENOMIC DNA]</scope>
    <source>
        <strain evidence="9 10">DSM 25488</strain>
    </source>
</reference>
<keyword evidence="9" id="KW-0645">Protease</keyword>
<organism evidence="9 10">
    <name type="scientific">Marinicella litoralis</name>
    <dbReference type="NCBI Taxonomy" id="644220"/>
    <lineage>
        <taxon>Bacteria</taxon>
        <taxon>Pseudomonadati</taxon>
        <taxon>Pseudomonadota</taxon>
        <taxon>Gammaproteobacteria</taxon>
        <taxon>Lysobacterales</taxon>
        <taxon>Marinicellaceae</taxon>
        <taxon>Marinicella</taxon>
    </lineage>
</organism>
<comment type="caution">
    <text evidence="9">The sequence shown here is derived from an EMBL/GenBank/DDBJ whole genome shotgun (WGS) entry which is preliminary data.</text>
</comment>
<protein>
    <submittedName>
        <fullName evidence="9">Membrane associated rhomboid family serine protease</fullName>
    </submittedName>
</protein>
<dbReference type="EMBL" id="SNZB01000003">
    <property type="protein sequence ID" value="TDR20559.1"/>
    <property type="molecule type" value="Genomic_DNA"/>
</dbReference>
<dbReference type="OrthoDB" id="9814037at2"/>
<evidence type="ECO:0000256" key="6">
    <source>
        <dbReference type="ARBA" id="ARBA00023136"/>
    </source>
</evidence>
<keyword evidence="6 7" id="KW-0472">Membrane</keyword>
<dbReference type="AlphaFoldDB" id="A0A4R6XQ76"/>
<keyword evidence="5 7" id="KW-1133">Transmembrane helix</keyword>
<dbReference type="SUPFAM" id="SSF144091">
    <property type="entry name" value="Rhomboid-like"/>
    <property type="match status" value="1"/>
</dbReference>
<dbReference type="GO" id="GO:0016020">
    <property type="term" value="C:membrane"/>
    <property type="evidence" value="ECO:0007669"/>
    <property type="project" value="UniProtKB-SubCell"/>
</dbReference>
<dbReference type="InterPro" id="IPR035952">
    <property type="entry name" value="Rhomboid-like_sf"/>
</dbReference>
<dbReference type="RefSeq" id="WP_143751545.1">
    <property type="nucleotide sequence ID" value="NZ_SNZB01000003.1"/>
</dbReference>
<dbReference type="Pfam" id="PF01694">
    <property type="entry name" value="Rhomboid"/>
    <property type="match status" value="1"/>
</dbReference>
<feature type="domain" description="Peptidase S54 rhomboid" evidence="8">
    <location>
        <begin position="44"/>
        <end position="193"/>
    </location>
</feature>
<comment type="similarity">
    <text evidence="2">Belongs to the peptidase S54 family.</text>
</comment>
<sequence length="194" mass="22106">MLLTLAFLFFLIITEFTAYQPKLMELYAIHTNTYWSLIQQQPLELLRLITATFLHGNWLHWIINNSIFLLLAFSIEKVIGGQKFIFLFLTCGLVGNLAASLFLQGQDNLLIGASGAVSGLIGVWLVMFPRKKIDFILPIGLYLQKTSMPLAVVIMLWLVVQIILQFQPHPSYDIAWISHIMGFTTGFLLAWFVK</sequence>
<gene>
    <name evidence="9" type="ORF">C8D91_1533</name>
</gene>
<feature type="transmembrane region" description="Helical" evidence="7">
    <location>
        <begin position="109"/>
        <end position="128"/>
    </location>
</feature>
<dbReference type="GO" id="GO:0004252">
    <property type="term" value="F:serine-type endopeptidase activity"/>
    <property type="evidence" value="ECO:0007669"/>
    <property type="project" value="InterPro"/>
</dbReference>
<dbReference type="PANTHER" id="PTHR43731:SF14">
    <property type="entry name" value="PRESENILIN-ASSOCIATED RHOMBOID-LIKE PROTEIN, MITOCHONDRIAL"/>
    <property type="match status" value="1"/>
</dbReference>
<evidence type="ECO:0000256" key="3">
    <source>
        <dbReference type="ARBA" id="ARBA00022692"/>
    </source>
</evidence>